<dbReference type="RefSeq" id="WP_285662733.1">
    <property type="nucleotide sequence ID" value="NZ_BSTX01000001.1"/>
</dbReference>
<organism evidence="1 2">
    <name type="scientific">Actinorhabdospora filicis</name>
    <dbReference type="NCBI Taxonomy" id="1785913"/>
    <lineage>
        <taxon>Bacteria</taxon>
        <taxon>Bacillati</taxon>
        <taxon>Actinomycetota</taxon>
        <taxon>Actinomycetes</taxon>
        <taxon>Micromonosporales</taxon>
        <taxon>Micromonosporaceae</taxon>
        <taxon>Actinorhabdospora</taxon>
    </lineage>
</organism>
<sequence length="119" mass="13142">MDEFTLDEARALMPELRERAAIIVRLRADLAELSHALRVGRSGGGGVAEAKALEAHLEEALSWFGARGIEVKGIAPLLLDFPARLDGESVRLCWLEGDVQLAWYHRTDLGFPGRRPLPN</sequence>
<name>A0A9W6SID0_9ACTN</name>
<dbReference type="PIRSF" id="PIRSF016498">
    <property type="entry name" value="UCP016498"/>
    <property type="match status" value="1"/>
</dbReference>
<dbReference type="EMBL" id="BSTX01000001">
    <property type="protein sequence ID" value="GLZ77635.1"/>
    <property type="molecule type" value="Genomic_DNA"/>
</dbReference>
<comment type="caution">
    <text evidence="1">The sequence shown here is derived from an EMBL/GenBank/DDBJ whole genome shotgun (WGS) entry which is preliminary data.</text>
</comment>
<evidence type="ECO:0000313" key="1">
    <source>
        <dbReference type="EMBL" id="GLZ77635.1"/>
    </source>
</evidence>
<reference evidence="1" key="1">
    <citation type="submission" date="2023-03" db="EMBL/GenBank/DDBJ databases">
        <title>Actinorhabdospora filicis NBRC 111898.</title>
        <authorList>
            <person name="Ichikawa N."/>
            <person name="Sato H."/>
            <person name="Tonouchi N."/>
        </authorList>
    </citation>
    <scope>NUCLEOTIDE SEQUENCE</scope>
    <source>
        <strain evidence="1">NBRC 111898</strain>
    </source>
</reference>
<evidence type="ECO:0008006" key="3">
    <source>
        <dbReference type="Google" id="ProtNLM"/>
    </source>
</evidence>
<keyword evidence="2" id="KW-1185">Reference proteome</keyword>
<accession>A0A9W6SID0</accession>
<dbReference type="AlphaFoldDB" id="A0A9W6SID0"/>
<dbReference type="InterPro" id="IPR018699">
    <property type="entry name" value="DUF2203"/>
</dbReference>
<dbReference type="Proteomes" id="UP001165079">
    <property type="component" value="Unassembled WGS sequence"/>
</dbReference>
<gene>
    <name evidence="1" type="ORF">Afil01_24420</name>
</gene>
<protein>
    <recommendedName>
        <fullName evidence="3">DUF2203 family protein</fullName>
    </recommendedName>
</protein>
<evidence type="ECO:0000313" key="2">
    <source>
        <dbReference type="Proteomes" id="UP001165079"/>
    </source>
</evidence>
<dbReference type="Pfam" id="PF09969">
    <property type="entry name" value="DUF2203"/>
    <property type="match status" value="1"/>
</dbReference>
<proteinExistence type="predicted"/>